<evidence type="ECO:0000313" key="4">
    <source>
        <dbReference type="EMBL" id="SFJ11834.1"/>
    </source>
</evidence>
<dbReference type="GO" id="GO:0032259">
    <property type="term" value="P:methylation"/>
    <property type="evidence" value="ECO:0007669"/>
    <property type="project" value="UniProtKB-KW"/>
</dbReference>
<sequence>EVQVVYKHFATQVTLDSEVVQIEPAVSRTVVTRLLKHRGAGSVLGVDLSEGMIELARKQEAAAPLGIEYQVGDGRKLPFEGEFDLVVAAYLLNYAETREQLQEMCDSIAKCLKPGGRFVTVNSNPACDFRTAPSYRKYGFETSAADPWQAGSPITWRFYLDGAEFSLENYFLSPALHEEVFRAADFREVHWRPTEVSKEGREEFDPTFWDVFLDAPPVAFIECKK</sequence>
<reference evidence="5" key="1">
    <citation type="submission" date="2016-10" db="EMBL/GenBank/DDBJ databases">
        <authorList>
            <person name="Varghese N."/>
            <person name="Submissions S."/>
        </authorList>
    </citation>
    <scope>NUCLEOTIDE SEQUENCE [LARGE SCALE GENOMIC DNA]</scope>
    <source>
        <strain evidence="5">DSM 26348</strain>
    </source>
</reference>
<keyword evidence="1 4" id="KW-0489">Methyltransferase</keyword>
<protein>
    <submittedName>
        <fullName evidence="4">Methyltransferase domain-containing protein</fullName>
    </submittedName>
</protein>
<gene>
    <name evidence="4" type="ORF">SAMN05421753_115177</name>
</gene>
<dbReference type="PANTHER" id="PTHR43861:SF1">
    <property type="entry name" value="TRANS-ACONITATE 2-METHYLTRANSFERASE"/>
    <property type="match status" value="1"/>
</dbReference>
<dbReference type="InterPro" id="IPR029063">
    <property type="entry name" value="SAM-dependent_MTases_sf"/>
</dbReference>
<dbReference type="Gene3D" id="3.40.50.150">
    <property type="entry name" value="Vaccinia Virus protein VP39"/>
    <property type="match status" value="1"/>
</dbReference>
<dbReference type="GO" id="GO:0008168">
    <property type="term" value="F:methyltransferase activity"/>
    <property type="evidence" value="ECO:0007669"/>
    <property type="project" value="UniProtKB-KW"/>
</dbReference>
<dbReference type="AlphaFoldDB" id="A0A1I3NRD9"/>
<name>A0A1I3NRD9_9PLAN</name>
<evidence type="ECO:0000256" key="2">
    <source>
        <dbReference type="ARBA" id="ARBA00022679"/>
    </source>
</evidence>
<evidence type="ECO:0000313" key="5">
    <source>
        <dbReference type="Proteomes" id="UP000199518"/>
    </source>
</evidence>
<dbReference type="Pfam" id="PF13649">
    <property type="entry name" value="Methyltransf_25"/>
    <property type="match status" value="1"/>
</dbReference>
<feature type="domain" description="Methyltransferase" evidence="3">
    <location>
        <begin position="31"/>
        <end position="116"/>
    </location>
</feature>
<dbReference type="InterPro" id="IPR041698">
    <property type="entry name" value="Methyltransf_25"/>
</dbReference>
<evidence type="ECO:0000259" key="3">
    <source>
        <dbReference type="Pfam" id="PF13649"/>
    </source>
</evidence>
<dbReference type="EMBL" id="FOQD01000015">
    <property type="protein sequence ID" value="SFJ11834.1"/>
    <property type="molecule type" value="Genomic_DNA"/>
</dbReference>
<keyword evidence="5" id="KW-1185">Reference proteome</keyword>
<proteinExistence type="predicted"/>
<dbReference type="PANTHER" id="PTHR43861">
    <property type="entry name" value="TRANS-ACONITATE 2-METHYLTRANSFERASE-RELATED"/>
    <property type="match status" value="1"/>
</dbReference>
<evidence type="ECO:0000256" key="1">
    <source>
        <dbReference type="ARBA" id="ARBA00022603"/>
    </source>
</evidence>
<dbReference type="SUPFAM" id="SSF53335">
    <property type="entry name" value="S-adenosyl-L-methionine-dependent methyltransferases"/>
    <property type="match status" value="1"/>
</dbReference>
<dbReference type="Proteomes" id="UP000199518">
    <property type="component" value="Unassembled WGS sequence"/>
</dbReference>
<keyword evidence="2 4" id="KW-0808">Transferase</keyword>
<dbReference type="CDD" id="cd02440">
    <property type="entry name" value="AdoMet_MTases"/>
    <property type="match status" value="1"/>
</dbReference>
<organism evidence="4 5">
    <name type="scientific">Planctomicrobium piriforme</name>
    <dbReference type="NCBI Taxonomy" id="1576369"/>
    <lineage>
        <taxon>Bacteria</taxon>
        <taxon>Pseudomonadati</taxon>
        <taxon>Planctomycetota</taxon>
        <taxon>Planctomycetia</taxon>
        <taxon>Planctomycetales</taxon>
        <taxon>Planctomycetaceae</taxon>
        <taxon>Planctomicrobium</taxon>
    </lineage>
</organism>
<accession>A0A1I3NRD9</accession>
<feature type="non-terminal residue" evidence="4">
    <location>
        <position position="1"/>
    </location>
</feature>
<dbReference type="STRING" id="1576369.SAMN05421753_115177"/>
<dbReference type="RefSeq" id="WP_092053693.1">
    <property type="nucleotide sequence ID" value="NZ_FOQD01000015.1"/>
</dbReference>